<organism evidence="2 3">
    <name type="scientific">Elysia marginata</name>
    <dbReference type="NCBI Taxonomy" id="1093978"/>
    <lineage>
        <taxon>Eukaryota</taxon>
        <taxon>Metazoa</taxon>
        <taxon>Spiralia</taxon>
        <taxon>Lophotrochozoa</taxon>
        <taxon>Mollusca</taxon>
        <taxon>Gastropoda</taxon>
        <taxon>Heterobranchia</taxon>
        <taxon>Euthyneura</taxon>
        <taxon>Panpulmonata</taxon>
        <taxon>Sacoglossa</taxon>
        <taxon>Placobranchoidea</taxon>
        <taxon>Plakobranchidae</taxon>
        <taxon>Elysia</taxon>
    </lineage>
</organism>
<dbReference type="AlphaFoldDB" id="A0AAV4EWP3"/>
<evidence type="ECO:0000256" key="1">
    <source>
        <dbReference type="SAM" id="MobiDB-lite"/>
    </source>
</evidence>
<keyword evidence="3" id="KW-1185">Reference proteome</keyword>
<comment type="caution">
    <text evidence="2">The sequence shown here is derived from an EMBL/GenBank/DDBJ whole genome shotgun (WGS) entry which is preliminary data.</text>
</comment>
<accession>A0AAV4EWP3</accession>
<evidence type="ECO:0000313" key="2">
    <source>
        <dbReference type="EMBL" id="GFR65115.1"/>
    </source>
</evidence>
<sequence length="101" mass="11243">MIHGVSTRIKGPNLLEGDKEDDEPSREMKLAAMGRWPEFKTHLDRHCGLAVRHLLRDGKVRGSIPGQVKPRTLKLIRLVSGMMDLVLSLVTRCQNNVTGCG</sequence>
<name>A0AAV4EWP3_9GAST</name>
<dbReference type="Proteomes" id="UP000762676">
    <property type="component" value="Unassembled WGS sequence"/>
</dbReference>
<proteinExistence type="predicted"/>
<protein>
    <submittedName>
        <fullName evidence="2">Uncharacterized protein</fullName>
    </submittedName>
</protein>
<feature type="region of interest" description="Disordered" evidence="1">
    <location>
        <begin position="1"/>
        <end position="25"/>
    </location>
</feature>
<reference evidence="2 3" key="1">
    <citation type="journal article" date="2021" name="Elife">
        <title>Chloroplast acquisition without the gene transfer in kleptoplastic sea slugs, Plakobranchus ocellatus.</title>
        <authorList>
            <person name="Maeda T."/>
            <person name="Takahashi S."/>
            <person name="Yoshida T."/>
            <person name="Shimamura S."/>
            <person name="Takaki Y."/>
            <person name="Nagai Y."/>
            <person name="Toyoda A."/>
            <person name="Suzuki Y."/>
            <person name="Arimoto A."/>
            <person name="Ishii H."/>
            <person name="Satoh N."/>
            <person name="Nishiyama T."/>
            <person name="Hasebe M."/>
            <person name="Maruyama T."/>
            <person name="Minagawa J."/>
            <person name="Obokata J."/>
            <person name="Shigenobu S."/>
        </authorList>
    </citation>
    <scope>NUCLEOTIDE SEQUENCE [LARGE SCALE GENOMIC DNA]</scope>
</reference>
<evidence type="ECO:0000313" key="3">
    <source>
        <dbReference type="Proteomes" id="UP000762676"/>
    </source>
</evidence>
<gene>
    <name evidence="2" type="ORF">ElyMa_005521900</name>
</gene>
<dbReference type="EMBL" id="BMAT01011025">
    <property type="protein sequence ID" value="GFR65115.1"/>
    <property type="molecule type" value="Genomic_DNA"/>
</dbReference>